<dbReference type="SUPFAM" id="SSF51905">
    <property type="entry name" value="FAD/NAD(P)-binding domain"/>
    <property type="match status" value="2"/>
</dbReference>
<evidence type="ECO:0000313" key="3">
    <source>
        <dbReference type="EMBL" id="GAA1827414.1"/>
    </source>
</evidence>
<name>A0ABN2MKJ7_9PSEU</name>
<reference evidence="3 4" key="1">
    <citation type="journal article" date="2019" name="Int. J. Syst. Evol. Microbiol.">
        <title>The Global Catalogue of Microorganisms (GCM) 10K type strain sequencing project: providing services to taxonomists for standard genome sequencing and annotation.</title>
        <authorList>
            <consortium name="The Broad Institute Genomics Platform"/>
            <consortium name="The Broad Institute Genome Sequencing Center for Infectious Disease"/>
            <person name="Wu L."/>
            <person name="Ma J."/>
        </authorList>
    </citation>
    <scope>NUCLEOTIDE SEQUENCE [LARGE SCALE GENOMIC DNA]</scope>
    <source>
        <strain evidence="3 4">JCM 16009</strain>
    </source>
</reference>
<keyword evidence="1" id="KW-0560">Oxidoreductase</keyword>
<feature type="compositionally biased region" description="Basic and acidic residues" evidence="2">
    <location>
        <begin position="119"/>
        <end position="134"/>
    </location>
</feature>
<gene>
    <name evidence="3" type="ORF">GCM10009836_01370</name>
</gene>
<dbReference type="Pfam" id="PF13738">
    <property type="entry name" value="Pyr_redox_3"/>
    <property type="match status" value="1"/>
</dbReference>
<organism evidence="3 4">
    <name type="scientific">Pseudonocardia ailaonensis</name>
    <dbReference type="NCBI Taxonomy" id="367279"/>
    <lineage>
        <taxon>Bacteria</taxon>
        <taxon>Bacillati</taxon>
        <taxon>Actinomycetota</taxon>
        <taxon>Actinomycetes</taxon>
        <taxon>Pseudonocardiales</taxon>
        <taxon>Pseudonocardiaceae</taxon>
        <taxon>Pseudonocardia</taxon>
    </lineage>
</organism>
<evidence type="ECO:0000256" key="1">
    <source>
        <dbReference type="ARBA" id="ARBA00023002"/>
    </source>
</evidence>
<evidence type="ECO:0000256" key="2">
    <source>
        <dbReference type="SAM" id="MobiDB-lite"/>
    </source>
</evidence>
<evidence type="ECO:0000313" key="4">
    <source>
        <dbReference type="Proteomes" id="UP001500449"/>
    </source>
</evidence>
<dbReference type="RefSeq" id="WP_344411510.1">
    <property type="nucleotide sequence ID" value="NZ_BAAAQK010000001.1"/>
</dbReference>
<keyword evidence="4" id="KW-1185">Reference proteome</keyword>
<proteinExistence type="predicted"/>
<dbReference type="PRINTS" id="PR00411">
    <property type="entry name" value="PNDRDTASEI"/>
</dbReference>
<comment type="caution">
    <text evidence="3">The sequence shown here is derived from an EMBL/GenBank/DDBJ whole genome shotgun (WGS) entry which is preliminary data.</text>
</comment>
<dbReference type="PRINTS" id="PR00368">
    <property type="entry name" value="FADPNR"/>
</dbReference>
<sequence>MTELDVVTAWLRRFGTALGTGGAAELFRADGWWRDLLALSGDLRTFQGTDRIDKGLATAATGFVVTGEPEVAPGPVLQATFAFETAVHHGDGVLRLVEEDGEWRAWTLLTSARELKGREEAVGARRPRGSEDHVPGGPSWGRTRARQREFLDGDPEVVVVGAGHSGLGLAARLGRLGVRTLVVDRNPRVGDNWRNRYESLRLHDPVWYDHLPYLPFPSSWPVFTPKDKLGDWLEHYVDALDLDVWTGTTLTSGSHDGTAWDLTLRRADGTERRLRPRDLVLATGVSGTEARWPTLPGSFDGGLFHSSTFPGGSGFAGARAVVVGGGNSAHDIAQDLAVHGASVTMVQRSSTYVVSAAATATGLAGIYDESGPPTERADLLMASMPFLAGWEAKRAMTARMAEIDADLHAALDRAGFRRNNGIEGTGASMLFVTRGGGYYIDVGCSGLIADGTIAVRPGSPTALTPTGLTLDDGSVLEADVVVLATGYHGMVETARTLLGDEVANRCGPVWGLDEEGELQGMWRRTGQPGLWFMGGNLAMARFYGRVLALQLTGGHPSPDAGGAA</sequence>
<protein>
    <submittedName>
        <fullName evidence="3">NAD(P)/FAD-dependent oxidoreductase</fullName>
    </submittedName>
</protein>
<dbReference type="Proteomes" id="UP001500449">
    <property type="component" value="Unassembled WGS sequence"/>
</dbReference>
<accession>A0ABN2MKJ7</accession>
<dbReference type="PANTHER" id="PTHR43539">
    <property type="entry name" value="FLAVIN-BINDING MONOOXYGENASE-LIKE PROTEIN (AFU_ORTHOLOGUE AFUA_4G09220)"/>
    <property type="match status" value="1"/>
</dbReference>
<dbReference type="EMBL" id="BAAAQK010000001">
    <property type="protein sequence ID" value="GAA1827414.1"/>
    <property type="molecule type" value="Genomic_DNA"/>
</dbReference>
<dbReference type="InterPro" id="IPR036188">
    <property type="entry name" value="FAD/NAD-bd_sf"/>
</dbReference>
<dbReference type="Gene3D" id="3.50.50.60">
    <property type="entry name" value="FAD/NAD(P)-binding domain"/>
    <property type="match status" value="2"/>
</dbReference>
<feature type="region of interest" description="Disordered" evidence="2">
    <location>
        <begin position="119"/>
        <end position="142"/>
    </location>
</feature>
<dbReference type="PANTHER" id="PTHR43539:SF68">
    <property type="entry name" value="FLAVIN-BINDING MONOOXYGENASE-LIKE PROTEIN (AFU_ORTHOLOGUE AFUA_4G09220)"/>
    <property type="match status" value="1"/>
</dbReference>
<dbReference type="InterPro" id="IPR050982">
    <property type="entry name" value="Auxin_biosynth/cation_transpt"/>
</dbReference>